<evidence type="ECO:0000256" key="3">
    <source>
        <dbReference type="ARBA" id="ARBA00022827"/>
    </source>
</evidence>
<sequence length="545" mass="60045">MLCSTGAMRGGDEAKEIAVGIVGAGVAGLQQARALKARGISCIVFDLAPRPGGLWRENYVSYGVQVPVQLYEFPDFPYRPRSACADLCTQEYADGAAVQEYIERYVQHFELEPMLSLRTRVLSLQRRADGKAGWTITYSRNGATSTVQVDYAVIATGMYSAPPNVPEYPGASEFVASGGAIIHSSKYTDGALAEGKRVLVVGGAKSAIDITIDSATRGESARSTLVFRHAHWGTPRLLAWFLPFQYVFLSRLGQLLVSLKQGAYPAGGPRWIDTLKALPILGWIVSGVMALAFRLVEELIALQLGHYGEWRPSLPVVRDFYGYGHVLSPQFRQLRARKQFDTVRGEVVRLEKGVAIIKADPVRGCFSPGSYSKLAEEVAIPCELIVCATGFRKTYDYLPKAELAALDVQEDGVYLYRHIFPPAVPDLAFCGAEIATITNIMTHAIHAEYIARVVARELALPTREQMQREVDTVREWKRSWMPKTASRAALVLLHQTHYHDQLLIDLGMPWSRKGNPLAVAFMPYQPSDYDGVIGANAPPTVLVVQ</sequence>
<dbReference type="PANTHER" id="PTHR23023">
    <property type="entry name" value="DIMETHYLANILINE MONOOXYGENASE"/>
    <property type="match status" value="1"/>
</dbReference>
<dbReference type="PIRSF" id="PIRSF000332">
    <property type="entry name" value="FMO"/>
    <property type="match status" value="1"/>
</dbReference>
<dbReference type="OrthoDB" id="66881at2759"/>
<keyword evidence="7" id="KW-1185">Reference proteome</keyword>
<dbReference type="OMA" id="QACTMVI"/>
<evidence type="ECO:0000256" key="5">
    <source>
        <dbReference type="ARBA" id="ARBA00023002"/>
    </source>
</evidence>
<accession>A0A8J5XPH9</accession>
<name>A0A8J5XPH9_DIALT</name>
<keyword evidence="2" id="KW-0285">Flavoprotein</keyword>
<comment type="caution">
    <text evidence="6">The sequence shown here is derived from an EMBL/GenBank/DDBJ whole genome shotgun (WGS) entry which is preliminary data.</text>
</comment>
<evidence type="ECO:0000256" key="2">
    <source>
        <dbReference type="ARBA" id="ARBA00022630"/>
    </source>
</evidence>
<organism evidence="6 7">
    <name type="scientific">Diacronema lutheri</name>
    <name type="common">Unicellular marine alga</name>
    <name type="synonym">Monochrysis lutheri</name>
    <dbReference type="NCBI Taxonomy" id="2081491"/>
    <lineage>
        <taxon>Eukaryota</taxon>
        <taxon>Haptista</taxon>
        <taxon>Haptophyta</taxon>
        <taxon>Pavlovophyceae</taxon>
        <taxon>Pavlovales</taxon>
        <taxon>Pavlovaceae</taxon>
        <taxon>Diacronema</taxon>
    </lineage>
</organism>
<dbReference type="InterPro" id="IPR050346">
    <property type="entry name" value="FMO-like"/>
</dbReference>
<dbReference type="EMBL" id="JAGTXO010000009">
    <property type="protein sequence ID" value="KAG8465827.1"/>
    <property type="molecule type" value="Genomic_DNA"/>
</dbReference>
<dbReference type="GO" id="GO:0050661">
    <property type="term" value="F:NADP binding"/>
    <property type="evidence" value="ECO:0007669"/>
    <property type="project" value="InterPro"/>
</dbReference>
<keyword evidence="4" id="KW-0521">NADP</keyword>
<dbReference type="Pfam" id="PF00743">
    <property type="entry name" value="FMO-like"/>
    <property type="match status" value="2"/>
</dbReference>
<dbReference type="InterPro" id="IPR020946">
    <property type="entry name" value="Flavin_mOase-like"/>
</dbReference>
<dbReference type="Proteomes" id="UP000751190">
    <property type="component" value="Unassembled WGS sequence"/>
</dbReference>
<dbReference type="GO" id="GO:0004499">
    <property type="term" value="F:N,N-dimethylaniline monooxygenase activity"/>
    <property type="evidence" value="ECO:0007669"/>
    <property type="project" value="InterPro"/>
</dbReference>
<dbReference type="SUPFAM" id="SSF51905">
    <property type="entry name" value="FAD/NAD(P)-binding domain"/>
    <property type="match status" value="2"/>
</dbReference>
<keyword evidence="5" id="KW-0560">Oxidoreductase</keyword>
<dbReference type="Gene3D" id="3.50.50.60">
    <property type="entry name" value="FAD/NAD(P)-binding domain"/>
    <property type="match status" value="2"/>
</dbReference>
<reference evidence="6" key="1">
    <citation type="submission" date="2021-05" db="EMBL/GenBank/DDBJ databases">
        <title>The genome of the haptophyte Pavlova lutheri (Diacronema luteri, Pavlovales) - a model for lipid biosynthesis in eukaryotic algae.</title>
        <authorList>
            <person name="Hulatt C.J."/>
            <person name="Posewitz M.C."/>
        </authorList>
    </citation>
    <scope>NUCLEOTIDE SEQUENCE</scope>
    <source>
        <strain evidence="6">NIVA-4/92</strain>
    </source>
</reference>
<evidence type="ECO:0000256" key="1">
    <source>
        <dbReference type="ARBA" id="ARBA00009183"/>
    </source>
</evidence>
<gene>
    <name evidence="6" type="ORF">KFE25_005397</name>
</gene>
<dbReference type="InterPro" id="IPR036188">
    <property type="entry name" value="FAD/NAD-bd_sf"/>
</dbReference>
<dbReference type="PRINTS" id="PR00370">
    <property type="entry name" value="FMOXYGENASE"/>
</dbReference>
<evidence type="ECO:0000256" key="4">
    <source>
        <dbReference type="ARBA" id="ARBA00022857"/>
    </source>
</evidence>
<protein>
    <recommendedName>
        <fullName evidence="8">Flavin-containing monooxygenase</fullName>
    </recommendedName>
</protein>
<comment type="similarity">
    <text evidence="1">Belongs to the FMO family.</text>
</comment>
<proteinExistence type="inferred from homology"/>
<evidence type="ECO:0008006" key="8">
    <source>
        <dbReference type="Google" id="ProtNLM"/>
    </source>
</evidence>
<dbReference type="GO" id="GO:0050660">
    <property type="term" value="F:flavin adenine dinucleotide binding"/>
    <property type="evidence" value="ECO:0007669"/>
    <property type="project" value="InterPro"/>
</dbReference>
<evidence type="ECO:0000313" key="7">
    <source>
        <dbReference type="Proteomes" id="UP000751190"/>
    </source>
</evidence>
<dbReference type="AlphaFoldDB" id="A0A8J5XPH9"/>
<dbReference type="InterPro" id="IPR000960">
    <property type="entry name" value="Flavin_mOase"/>
</dbReference>
<evidence type="ECO:0000313" key="6">
    <source>
        <dbReference type="EMBL" id="KAG8465827.1"/>
    </source>
</evidence>
<keyword evidence="3" id="KW-0274">FAD</keyword>